<feature type="region of interest" description="Disordered" evidence="1">
    <location>
        <begin position="134"/>
        <end position="153"/>
    </location>
</feature>
<name>A0A7N0RG91_KALFE</name>
<dbReference type="AlphaFoldDB" id="A0A7N0RG91"/>
<dbReference type="OMA" id="RYDPISY"/>
<dbReference type="Proteomes" id="UP000594263">
    <property type="component" value="Unplaced"/>
</dbReference>
<feature type="compositionally biased region" description="Low complexity" evidence="1">
    <location>
        <begin position="20"/>
        <end position="33"/>
    </location>
</feature>
<dbReference type="PANTHER" id="PTHR33168">
    <property type="entry name" value="STRESS INDUCED PROTEIN-RELATED"/>
    <property type="match status" value="1"/>
</dbReference>
<protein>
    <submittedName>
        <fullName evidence="2">Uncharacterized protein</fullName>
    </submittedName>
</protein>
<sequence>MDNNNSKVDVRPSHKRRRSAASSSSSFCFSGCFSKHKTSKSNANANDGIEGEDHQHRHRHHRDHQPQPRLRRTSSTWLKARMSDFPELRDRYRNIISNLGRTQRRHASDFSYDAFSYALNFDDESRVDDVFPPRSFSARLPPTPQPPTEEAATDAPVDAIGVISSPRTIGEVNVFKFQISD</sequence>
<evidence type="ECO:0000256" key="1">
    <source>
        <dbReference type="SAM" id="MobiDB-lite"/>
    </source>
</evidence>
<feature type="region of interest" description="Disordered" evidence="1">
    <location>
        <begin position="1"/>
        <end position="74"/>
    </location>
</feature>
<proteinExistence type="predicted"/>
<organism evidence="2 3">
    <name type="scientific">Kalanchoe fedtschenkoi</name>
    <name type="common">Lavender scallops</name>
    <name type="synonym">South American air plant</name>
    <dbReference type="NCBI Taxonomy" id="63787"/>
    <lineage>
        <taxon>Eukaryota</taxon>
        <taxon>Viridiplantae</taxon>
        <taxon>Streptophyta</taxon>
        <taxon>Embryophyta</taxon>
        <taxon>Tracheophyta</taxon>
        <taxon>Spermatophyta</taxon>
        <taxon>Magnoliopsida</taxon>
        <taxon>eudicotyledons</taxon>
        <taxon>Gunneridae</taxon>
        <taxon>Pentapetalae</taxon>
        <taxon>Saxifragales</taxon>
        <taxon>Crassulaceae</taxon>
        <taxon>Kalanchoe</taxon>
    </lineage>
</organism>
<accession>A0A7N0RG91</accession>
<reference evidence="2" key="1">
    <citation type="submission" date="2021-01" db="UniProtKB">
        <authorList>
            <consortium name="EnsemblPlants"/>
        </authorList>
    </citation>
    <scope>IDENTIFICATION</scope>
</reference>
<dbReference type="Gramene" id="Kaladp0011s0165.1.v1.1">
    <property type="protein sequence ID" value="Kaladp0011s0165.1.v1.1.CDS.1"/>
    <property type="gene ID" value="Kaladp0011s0165.v1.1"/>
</dbReference>
<dbReference type="EnsemblPlants" id="Kaladp0011s0165.1.v1.1">
    <property type="protein sequence ID" value="Kaladp0011s0165.1.v1.1.CDS.1"/>
    <property type="gene ID" value="Kaladp0011s0165.v1.1"/>
</dbReference>
<evidence type="ECO:0000313" key="2">
    <source>
        <dbReference type="EnsemblPlants" id="Kaladp0011s0165.1.v1.1.CDS.1"/>
    </source>
</evidence>
<evidence type="ECO:0000313" key="3">
    <source>
        <dbReference type="Proteomes" id="UP000594263"/>
    </source>
</evidence>
<keyword evidence="3" id="KW-1185">Reference proteome</keyword>